<protein>
    <recommendedName>
        <fullName evidence="3">STAS/SEC14 domain-containing protein</fullName>
    </recommendedName>
</protein>
<gene>
    <name evidence="1" type="ordered locus">Cpha266_0748</name>
</gene>
<dbReference type="AlphaFoldDB" id="A1BEH4"/>
<evidence type="ECO:0000313" key="2">
    <source>
        <dbReference type="Proteomes" id="UP000008701"/>
    </source>
</evidence>
<name>A1BEH4_CHLPD</name>
<dbReference type="OrthoDB" id="595024at2"/>
<evidence type="ECO:0008006" key="3">
    <source>
        <dbReference type="Google" id="ProtNLM"/>
    </source>
</evidence>
<proteinExistence type="predicted"/>
<dbReference type="HOGENOM" id="CLU_1988665_0_0_10"/>
<sequence>MGIQYTTNVDGDTLLVHASGFDENLSDVQNYATGIINACMQSGVTRVLCDETALEYRLGTFDTYRAGEFLSTNVPALAKIAIICNPVFLSNANFFENVVVNRYLRLRIFTETEPARDWLNNPET</sequence>
<accession>A1BEH4</accession>
<organism evidence="1 2">
    <name type="scientific">Chlorobium phaeobacteroides (strain DSM 266 / SMG 266 / 2430)</name>
    <dbReference type="NCBI Taxonomy" id="290317"/>
    <lineage>
        <taxon>Bacteria</taxon>
        <taxon>Pseudomonadati</taxon>
        <taxon>Chlorobiota</taxon>
        <taxon>Chlorobiia</taxon>
        <taxon>Chlorobiales</taxon>
        <taxon>Chlorobiaceae</taxon>
        <taxon>Chlorobium/Pelodictyon group</taxon>
        <taxon>Chlorobium</taxon>
    </lineage>
</organism>
<dbReference type="RefSeq" id="WP_011744630.1">
    <property type="nucleotide sequence ID" value="NC_008639.1"/>
</dbReference>
<dbReference type="KEGG" id="cph:Cpha266_0748"/>
<evidence type="ECO:0000313" key="1">
    <source>
        <dbReference type="EMBL" id="ABL64801.1"/>
    </source>
</evidence>
<dbReference type="Proteomes" id="UP000008701">
    <property type="component" value="Chromosome"/>
</dbReference>
<dbReference type="EMBL" id="CP000492">
    <property type="protein sequence ID" value="ABL64801.1"/>
    <property type="molecule type" value="Genomic_DNA"/>
</dbReference>
<keyword evidence="2" id="KW-1185">Reference proteome</keyword>
<reference evidence="1 2" key="1">
    <citation type="submission" date="2006-12" db="EMBL/GenBank/DDBJ databases">
        <title>Complete sequence of Chlorobium phaeobacteroides DSM 266.</title>
        <authorList>
            <consortium name="US DOE Joint Genome Institute"/>
            <person name="Copeland A."/>
            <person name="Lucas S."/>
            <person name="Lapidus A."/>
            <person name="Barry K."/>
            <person name="Detter J.C."/>
            <person name="Glavina del Rio T."/>
            <person name="Hammon N."/>
            <person name="Israni S."/>
            <person name="Pitluck S."/>
            <person name="Goltsman E."/>
            <person name="Schmutz J."/>
            <person name="Larimer F."/>
            <person name="Land M."/>
            <person name="Hauser L."/>
            <person name="Mikhailova N."/>
            <person name="Li T."/>
            <person name="Overmann J."/>
            <person name="Bryant D.A."/>
            <person name="Richardson P."/>
        </authorList>
    </citation>
    <scope>NUCLEOTIDE SEQUENCE [LARGE SCALE GENOMIC DNA]</scope>
    <source>
        <strain evidence="1 2">DSM 266</strain>
    </source>
</reference>